<feature type="transmembrane region" description="Helical" evidence="7">
    <location>
        <begin position="412"/>
        <end position="428"/>
    </location>
</feature>
<dbReference type="GO" id="GO:0043652">
    <property type="term" value="P:engulfment of apoptotic cell"/>
    <property type="evidence" value="ECO:0007669"/>
    <property type="project" value="TreeGrafter"/>
</dbReference>
<dbReference type="PANTHER" id="PTHR16024">
    <property type="entry name" value="XK-RELATED PROTEIN"/>
    <property type="match status" value="1"/>
</dbReference>
<feature type="transmembrane region" description="Helical" evidence="7">
    <location>
        <begin position="466"/>
        <end position="487"/>
    </location>
</feature>
<dbReference type="Pfam" id="PF09815">
    <property type="entry name" value="XK-related"/>
    <property type="match status" value="2"/>
</dbReference>
<reference evidence="8" key="1">
    <citation type="submission" date="2022-01" db="EMBL/GenBank/DDBJ databases">
        <authorList>
            <person name="King R."/>
        </authorList>
    </citation>
    <scope>NUCLEOTIDE SEQUENCE</scope>
</reference>
<evidence type="ECO:0000256" key="3">
    <source>
        <dbReference type="ARBA" id="ARBA00022475"/>
    </source>
</evidence>
<dbReference type="PANTHER" id="PTHR16024:SF27">
    <property type="entry name" value="XK-RELATED PROTEIN"/>
    <property type="match status" value="1"/>
</dbReference>
<feature type="transmembrane region" description="Helical" evidence="7">
    <location>
        <begin position="65"/>
        <end position="85"/>
    </location>
</feature>
<dbReference type="AlphaFoldDB" id="A0A9N9SBG1"/>
<evidence type="ECO:0000256" key="1">
    <source>
        <dbReference type="ARBA" id="ARBA00004651"/>
    </source>
</evidence>
<reference evidence="8" key="2">
    <citation type="submission" date="2022-10" db="EMBL/GenBank/DDBJ databases">
        <authorList>
            <consortium name="ENA_rothamsted_submissions"/>
            <consortium name="culmorum"/>
            <person name="King R."/>
        </authorList>
    </citation>
    <scope>NUCLEOTIDE SEQUENCE</scope>
</reference>
<evidence type="ECO:0000256" key="7">
    <source>
        <dbReference type="RuleBase" id="RU910716"/>
    </source>
</evidence>
<keyword evidence="6 7" id="KW-0472">Membrane</keyword>
<evidence type="ECO:0000313" key="8">
    <source>
        <dbReference type="EMBL" id="CAG9813974.1"/>
    </source>
</evidence>
<accession>A0A9N9SBG1</accession>
<dbReference type="GO" id="GO:1902742">
    <property type="term" value="P:apoptotic process involved in development"/>
    <property type="evidence" value="ECO:0007669"/>
    <property type="project" value="TreeGrafter"/>
</dbReference>
<feature type="transmembrane region" description="Helical" evidence="7">
    <location>
        <begin position="499"/>
        <end position="522"/>
    </location>
</feature>
<feature type="transmembrane region" description="Helical" evidence="7">
    <location>
        <begin position="30"/>
        <end position="53"/>
    </location>
</feature>
<evidence type="ECO:0000313" key="9">
    <source>
        <dbReference type="Proteomes" id="UP001153737"/>
    </source>
</evidence>
<dbReference type="InterPro" id="IPR018629">
    <property type="entry name" value="XK-rel"/>
</dbReference>
<keyword evidence="5 7" id="KW-1133">Transmembrane helix</keyword>
<organism evidence="8 9">
    <name type="scientific">Phaedon cochleariae</name>
    <name type="common">Mustard beetle</name>
    <dbReference type="NCBI Taxonomy" id="80249"/>
    <lineage>
        <taxon>Eukaryota</taxon>
        <taxon>Metazoa</taxon>
        <taxon>Ecdysozoa</taxon>
        <taxon>Arthropoda</taxon>
        <taxon>Hexapoda</taxon>
        <taxon>Insecta</taxon>
        <taxon>Pterygota</taxon>
        <taxon>Neoptera</taxon>
        <taxon>Endopterygota</taxon>
        <taxon>Coleoptera</taxon>
        <taxon>Polyphaga</taxon>
        <taxon>Cucujiformia</taxon>
        <taxon>Chrysomeloidea</taxon>
        <taxon>Chrysomelidae</taxon>
        <taxon>Chrysomelinae</taxon>
        <taxon>Chrysomelini</taxon>
        <taxon>Phaedon</taxon>
    </lineage>
</organism>
<comment type="subcellular location">
    <subcellularLocation>
        <location evidence="1">Cell membrane</location>
        <topology evidence="1">Multi-pass membrane protein</topology>
    </subcellularLocation>
    <subcellularLocation>
        <location evidence="7">Membrane</location>
        <topology evidence="7">Multi-pass membrane protein</topology>
    </subcellularLocation>
</comment>
<evidence type="ECO:0000256" key="2">
    <source>
        <dbReference type="ARBA" id="ARBA00008789"/>
    </source>
</evidence>
<gene>
    <name evidence="8" type="ORF">PHAECO_LOCUS1679</name>
</gene>
<keyword evidence="9" id="KW-1185">Reference proteome</keyword>
<dbReference type="OrthoDB" id="8190653at2759"/>
<protein>
    <recommendedName>
        <fullName evidence="7">XK-related protein</fullName>
    </recommendedName>
</protein>
<dbReference type="EMBL" id="OU896716">
    <property type="protein sequence ID" value="CAG9813974.1"/>
    <property type="molecule type" value="Genomic_DNA"/>
</dbReference>
<sequence length="539" mass="63008">MVSAQETNNKKSTLLGYELTPRQDALINHLVPAISASTLYIFLIAADVAVIVSHYRNGDPIWASLTLFFMFLPVLCSFVIIVSNWELWPEFEDCGKANMLWFWRKTFEHLFFPVWNMWRFAERIFWSIEAVRSTDQKTIKDLISNVTAPRSIELCIFLQSYLHALPQVLLQLYILMRHNTDIDRQTEKAQVMSIILNLVKVSVTTTYYQRFKSQKLTGKQYPWYKQYKAFVQPSSPEDVLRRSIPYSESRMIVEGRRTTRNLEDVYDLEPPRYSALRRRSSDIYLEPCTSDSTSKRQTLLETDFDEDIRTREKVVDEGFDEPDSQSKNVLNLPPTMRETSVLDGPRRMVFRETGISGQSEPDFSISRIVYVKGLEDDDLAGKLIACTWWFCFLLARVLAISVFAYFFIKETIWLLSAHFVIVMTFLLYDVNTDAVKRAKSVFFLFLALIYIFCIIEFKIKFKKATFLYYGFFLLVFIENFVMCSIWYTGAVETIEDDFWFRYTFYIVVMCTLASFSSMAFYFGLNKPAEVVVATAKIKK</sequence>
<keyword evidence="4 7" id="KW-0812">Transmembrane</keyword>
<dbReference type="GO" id="GO:0005886">
    <property type="term" value="C:plasma membrane"/>
    <property type="evidence" value="ECO:0007669"/>
    <property type="project" value="UniProtKB-SubCell"/>
</dbReference>
<dbReference type="InterPro" id="IPR050895">
    <property type="entry name" value="XK-related_scramblase"/>
</dbReference>
<dbReference type="Proteomes" id="UP001153737">
    <property type="component" value="Chromosome 10"/>
</dbReference>
<evidence type="ECO:0000256" key="4">
    <source>
        <dbReference type="ARBA" id="ARBA00022692"/>
    </source>
</evidence>
<feature type="transmembrane region" description="Helical" evidence="7">
    <location>
        <begin position="387"/>
        <end position="407"/>
    </location>
</feature>
<name>A0A9N9SBG1_PHACE</name>
<evidence type="ECO:0000256" key="6">
    <source>
        <dbReference type="ARBA" id="ARBA00023136"/>
    </source>
</evidence>
<comment type="similarity">
    <text evidence="2 7">Belongs to the XK family.</text>
</comment>
<evidence type="ECO:0000256" key="5">
    <source>
        <dbReference type="ARBA" id="ARBA00022989"/>
    </source>
</evidence>
<feature type="transmembrane region" description="Helical" evidence="7">
    <location>
        <begin position="440"/>
        <end position="459"/>
    </location>
</feature>
<dbReference type="GO" id="GO:0070782">
    <property type="term" value="P:phosphatidylserine exposure on apoptotic cell surface"/>
    <property type="evidence" value="ECO:0007669"/>
    <property type="project" value="TreeGrafter"/>
</dbReference>
<keyword evidence="3" id="KW-1003">Cell membrane</keyword>
<proteinExistence type="inferred from homology"/>